<dbReference type="GO" id="GO:0000287">
    <property type="term" value="F:magnesium ion binding"/>
    <property type="evidence" value="ECO:0007669"/>
    <property type="project" value="UniProtKB-UniRule"/>
</dbReference>
<dbReference type="NCBIfam" id="TIGR00472">
    <property type="entry name" value="pheT_bact"/>
    <property type="match status" value="1"/>
</dbReference>
<dbReference type="GO" id="GO:0003723">
    <property type="term" value="F:RNA binding"/>
    <property type="evidence" value="ECO:0007669"/>
    <property type="project" value="InterPro"/>
</dbReference>
<feature type="binding site" evidence="13">
    <location>
        <position position="361"/>
    </location>
    <ligand>
        <name>Mg(2+)</name>
        <dbReference type="ChEBI" id="CHEBI:18420"/>
        <note>shared with alpha subunit</note>
    </ligand>
</feature>
<dbReference type="Pfam" id="PF03484">
    <property type="entry name" value="B5"/>
    <property type="match status" value="1"/>
</dbReference>
<comment type="catalytic activity">
    <reaction evidence="12 13">
        <text>tRNA(Phe) + L-phenylalanine + ATP = L-phenylalanyl-tRNA(Phe) + AMP + diphosphate + H(+)</text>
        <dbReference type="Rhea" id="RHEA:19413"/>
        <dbReference type="Rhea" id="RHEA-COMP:9668"/>
        <dbReference type="Rhea" id="RHEA-COMP:9699"/>
        <dbReference type="ChEBI" id="CHEBI:15378"/>
        <dbReference type="ChEBI" id="CHEBI:30616"/>
        <dbReference type="ChEBI" id="CHEBI:33019"/>
        <dbReference type="ChEBI" id="CHEBI:58095"/>
        <dbReference type="ChEBI" id="CHEBI:78442"/>
        <dbReference type="ChEBI" id="CHEBI:78531"/>
        <dbReference type="ChEBI" id="CHEBI:456215"/>
        <dbReference type="EC" id="6.1.1.20"/>
    </reaction>
</comment>
<dbReference type="SMART" id="SM00873">
    <property type="entry name" value="B3_4"/>
    <property type="match status" value="1"/>
</dbReference>
<dbReference type="RefSeq" id="WP_150074395.1">
    <property type="nucleotide sequence ID" value="NZ_VWOX01000001.1"/>
</dbReference>
<keyword evidence="4 13" id="KW-0963">Cytoplasm</keyword>
<gene>
    <name evidence="13 16" type="primary">pheT</name>
    <name evidence="16" type="ORF">FYK55_02240</name>
</gene>
<feature type="binding site" evidence="13">
    <location>
        <position position="371"/>
    </location>
    <ligand>
        <name>Mg(2+)</name>
        <dbReference type="ChEBI" id="CHEBI:18420"/>
        <note>shared with alpha subunit</note>
    </ligand>
</feature>
<evidence type="ECO:0000256" key="12">
    <source>
        <dbReference type="ARBA" id="ARBA00049255"/>
    </source>
</evidence>
<comment type="subunit">
    <text evidence="3 13">Tetramer of two alpha and two beta subunits.</text>
</comment>
<organism evidence="16 17">
    <name type="scientific">Roseiconus nitratireducens</name>
    <dbReference type="NCBI Taxonomy" id="2605748"/>
    <lineage>
        <taxon>Bacteria</taxon>
        <taxon>Pseudomonadati</taxon>
        <taxon>Planctomycetota</taxon>
        <taxon>Planctomycetia</taxon>
        <taxon>Pirellulales</taxon>
        <taxon>Pirellulaceae</taxon>
        <taxon>Roseiconus</taxon>
    </lineage>
</organism>
<accession>A0A5M6DM81</accession>
<keyword evidence="8 13" id="KW-0067">ATP-binding</keyword>
<evidence type="ECO:0000256" key="8">
    <source>
        <dbReference type="ARBA" id="ARBA00022840"/>
    </source>
</evidence>
<dbReference type="GO" id="GO:0006432">
    <property type="term" value="P:phenylalanyl-tRNA aminoacylation"/>
    <property type="evidence" value="ECO:0007669"/>
    <property type="project" value="UniProtKB-UniRule"/>
</dbReference>
<sequence>MLVSWNWLSRYVDLSMDREELEQRLSLSGLNHEGTETSDQNPSLAPGDVCIDLEVTSNRGDCLGHIGVAREIAVLYDQTLKTPTPQLRPGTTTAQSLLSVENRFPEACPRYTARVIQGVTIGPSPDWMIEALQAVFWKRRRDGKIEPYQPINNVVDATNYVLMECGQPLHAFDLAKVEGQQIIVRPAEAEEIITAIDHRQYELDRSMCVIADAKRAQAVAGVMGGADSEVTDSTRDVVIESAIFTPLSVRRTARALKLHSPSSYRFERRVDPVGIDWASQRVCELIVESAGGTVAEGVLDTAPEIERPEPIVLRLSQLERILGISISPQEVDRILTALGCESDGKIKAGSGSFVAPSWRHDLTREADLVEEVARVHGYDQIPEDSPIPVTPSSKRTFDTATEKVRGVLTAAGLSEAMTPSVVTKKLDASLSPWTDRPALSTQTAMLKGAKKLRRTLLPSLIQARADNWAAASIEANLFELAHLYLPGKTAEDLPEELYAVGMVTGADFFAVKGMVESLCRSLGTAAALTVKQTDADGFVAGQLVQLSLGDARLGYLGVVSPKTLKQWKLPSPVVVAELSLPQLLSDAQLVPQQTIVSTFPTVQRDLNFIVAESVRWNELESVVRSAVGDRLKEVTYLETYRDPDKDGQDRKRVLLSVQLQRDDATLSGEEADSLVQNVIGDCKRKLNAELLG</sequence>
<dbReference type="InterPro" id="IPR009061">
    <property type="entry name" value="DNA-bd_dom_put_sf"/>
</dbReference>
<keyword evidence="9 13" id="KW-0460">Magnesium</keyword>
<dbReference type="GO" id="GO:0005524">
    <property type="term" value="F:ATP binding"/>
    <property type="evidence" value="ECO:0007669"/>
    <property type="project" value="UniProtKB-UniRule"/>
</dbReference>
<feature type="binding site" evidence="13">
    <location>
        <position position="370"/>
    </location>
    <ligand>
        <name>Mg(2+)</name>
        <dbReference type="ChEBI" id="CHEBI:18420"/>
        <note>shared with alpha subunit</note>
    </ligand>
</feature>
<evidence type="ECO:0000313" key="17">
    <source>
        <dbReference type="Proteomes" id="UP000324479"/>
    </source>
</evidence>
<dbReference type="InterPro" id="IPR005147">
    <property type="entry name" value="tRNA_synthase_B5-dom"/>
</dbReference>
<comment type="subcellular location">
    <subcellularLocation>
        <location evidence="1 13">Cytoplasm</location>
    </subcellularLocation>
</comment>
<keyword evidence="5 13" id="KW-0436">Ligase</keyword>
<dbReference type="InterPro" id="IPR005146">
    <property type="entry name" value="B3/B4_tRNA-bd"/>
</dbReference>
<dbReference type="EMBL" id="VWOX01000001">
    <property type="protein sequence ID" value="KAA5547240.1"/>
    <property type="molecule type" value="Genomic_DNA"/>
</dbReference>
<proteinExistence type="inferred from homology"/>
<evidence type="ECO:0000256" key="11">
    <source>
        <dbReference type="ARBA" id="ARBA00023146"/>
    </source>
</evidence>
<feature type="binding site" evidence="13">
    <location>
        <position position="367"/>
    </location>
    <ligand>
        <name>Mg(2+)</name>
        <dbReference type="ChEBI" id="CHEBI:18420"/>
        <note>shared with alpha subunit</note>
    </ligand>
</feature>
<feature type="domain" description="B5" evidence="15">
    <location>
        <begin position="306"/>
        <end position="383"/>
    </location>
</feature>
<dbReference type="HAMAP" id="MF_00283">
    <property type="entry name" value="Phe_tRNA_synth_beta1"/>
    <property type="match status" value="1"/>
</dbReference>
<evidence type="ECO:0000256" key="13">
    <source>
        <dbReference type="HAMAP-Rule" id="MF_00283"/>
    </source>
</evidence>
<protein>
    <recommendedName>
        <fullName evidence="13">Phenylalanine--tRNA ligase beta subunit</fullName>
        <ecNumber evidence="13">6.1.1.20</ecNumber>
    </recommendedName>
    <alternativeName>
        <fullName evidence="13">Phenylalanyl-tRNA synthetase beta subunit</fullName>
        <shortName evidence="13">PheRS</shortName>
    </alternativeName>
</protein>
<evidence type="ECO:0000256" key="5">
    <source>
        <dbReference type="ARBA" id="ARBA00022598"/>
    </source>
</evidence>
<dbReference type="InterPro" id="IPR041616">
    <property type="entry name" value="PheRS_beta_core"/>
</dbReference>
<comment type="similarity">
    <text evidence="2 13">Belongs to the phenylalanyl-tRNA synthetase beta subunit family. Type 1 subfamily.</text>
</comment>
<dbReference type="Proteomes" id="UP000324479">
    <property type="component" value="Unassembled WGS sequence"/>
</dbReference>
<keyword evidence="11 13" id="KW-0030">Aminoacyl-tRNA synthetase</keyword>
<dbReference type="InterPro" id="IPR045864">
    <property type="entry name" value="aa-tRNA-synth_II/BPL/LPL"/>
</dbReference>
<evidence type="ECO:0000256" key="3">
    <source>
        <dbReference type="ARBA" id="ARBA00011209"/>
    </source>
</evidence>
<evidence type="ECO:0000259" key="15">
    <source>
        <dbReference type="PROSITE" id="PS51483"/>
    </source>
</evidence>
<evidence type="ECO:0000256" key="7">
    <source>
        <dbReference type="ARBA" id="ARBA00022741"/>
    </source>
</evidence>
<dbReference type="Gene3D" id="3.30.56.10">
    <property type="match status" value="2"/>
</dbReference>
<comment type="caution">
    <text evidence="16">The sequence shown here is derived from an EMBL/GenBank/DDBJ whole genome shotgun (WGS) entry which is preliminary data.</text>
</comment>
<comment type="cofactor">
    <cofactor evidence="13">
        <name>Mg(2+)</name>
        <dbReference type="ChEBI" id="CHEBI:18420"/>
    </cofactor>
    <text evidence="13">Binds 2 magnesium ions per tetramer.</text>
</comment>
<dbReference type="PANTHER" id="PTHR10947">
    <property type="entry name" value="PHENYLALANYL-TRNA SYNTHETASE BETA CHAIN AND LEUCINE-RICH REPEAT-CONTAINING PROTEIN 47"/>
    <property type="match status" value="1"/>
</dbReference>
<evidence type="ECO:0000256" key="10">
    <source>
        <dbReference type="ARBA" id="ARBA00022917"/>
    </source>
</evidence>
<dbReference type="PANTHER" id="PTHR10947:SF0">
    <property type="entry name" value="PHENYLALANINE--TRNA LIGASE BETA SUBUNIT"/>
    <property type="match status" value="1"/>
</dbReference>
<dbReference type="GO" id="GO:0004826">
    <property type="term" value="F:phenylalanine-tRNA ligase activity"/>
    <property type="evidence" value="ECO:0007669"/>
    <property type="project" value="UniProtKB-UniRule"/>
</dbReference>
<reference evidence="16 17" key="1">
    <citation type="submission" date="2019-08" db="EMBL/GenBank/DDBJ databases">
        <authorList>
            <person name="Dhanesh K."/>
            <person name="Kumar G."/>
            <person name="Sasikala C."/>
            <person name="Venkata Ramana C."/>
        </authorList>
    </citation>
    <scope>NUCLEOTIDE SEQUENCE [LARGE SCALE GENOMIC DNA]</scope>
    <source>
        <strain evidence="16 17">JC645</strain>
    </source>
</reference>
<evidence type="ECO:0000256" key="6">
    <source>
        <dbReference type="ARBA" id="ARBA00022723"/>
    </source>
</evidence>
<dbReference type="SUPFAM" id="SSF46955">
    <property type="entry name" value="Putative DNA-binding domain"/>
    <property type="match status" value="2"/>
</dbReference>
<evidence type="ECO:0000256" key="1">
    <source>
        <dbReference type="ARBA" id="ARBA00004496"/>
    </source>
</evidence>
<dbReference type="SUPFAM" id="SSF54991">
    <property type="entry name" value="Anticodon-binding domain of PheRS"/>
    <property type="match status" value="1"/>
</dbReference>
<keyword evidence="10 13" id="KW-0648">Protein biosynthesis</keyword>
<dbReference type="SMART" id="SM00874">
    <property type="entry name" value="B5"/>
    <property type="match status" value="1"/>
</dbReference>
<dbReference type="Pfam" id="PF03483">
    <property type="entry name" value="B3_4"/>
    <property type="match status" value="1"/>
</dbReference>
<evidence type="ECO:0000256" key="4">
    <source>
        <dbReference type="ARBA" id="ARBA00022490"/>
    </source>
</evidence>
<evidence type="ECO:0000256" key="2">
    <source>
        <dbReference type="ARBA" id="ARBA00008653"/>
    </source>
</evidence>
<dbReference type="PROSITE" id="PS51447">
    <property type="entry name" value="FDX_ACB"/>
    <property type="match status" value="1"/>
</dbReference>
<dbReference type="InterPro" id="IPR036690">
    <property type="entry name" value="Fdx_antiC-bd_sf"/>
</dbReference>
<dbReference type="PROSITE" id="PS51483">
    <property type="entry name" value="B5"/>
    <property type="match status" value="1"/>
</dbReference>
<dbReference type="AlphaFoldDB" id="A0A5M6DM81"/>
<dbReference type="Gene3D" id="3.50.40.10">
    <property type="entry name" value="Phenylalanyl-trna Synthetase, Chain B, domain 3"/>
    <property type="match status" value="1"/>
</dbReference>
<evidence type="ECO:0000259" key="14">
    <source>
        <dbReference type="PROSITE" id="PS51447"/>
    </source>
</evidence>
<dbReference type="FunFam" id="3.30.56.10:FF:000002">
    <property type="entry name" value="Phenylalanine--tRNA ligase beta subunit"/>
    <property type="match status" value="1"/>
</dbReference>
<dbReference type="InterPro" id="IPR004532">
    <property type="entry name" value="Phe-tRNA-ligase_IIc_bsu_bact"/>
</dbReference>
<dbReference type="InterPro" id="IPR005121">
    <property type="entry name" value="Fdx_antiC-bd"/>
</dbReference>
<dbReference type="SUPFAM" id="SSF55681">
    <property type="entry name" value="Class II aaRS and biotin synthetases"/>
    <property type="match status" value="1"/>
</dbReference>
<evidence type="ECO:0000256" key="9">
    <source>
        <dbReference type="ARBA" id="ARBA00022842"/>
    </source>
</evidence>
<dbReference type="Gene3D" id="3.30.930.10">
    <property type="entry name" value="Bira Bifunctional Protein, Domain 2"/>
    <property type="match status" value="1"/>
</dbReference>
<dbReference type="Pfam" id="PF03147">
    <property type="entry name" value="FDX-ACB"/>
    <property type="match status" value="1"/>
</dbReference>
<keyword evidence="6 13" id="KW-0479">Metal-binding</keyword>
<keyword evidence="17" id="KW-1185">Reference proteome</keyword>
<dbReference type="GO" id="GO:0009328">
    <property type="term" value="C:phenylalanine-tRNA ligase complex"/>
    <property type="evidence" value="ECO:0007669"/>
    <property type="project" value="TreeGrafter"/>
</dbReference>
<evidence type="ECO:0000313" key="16">
    <source>
        <dbReference type="EMBL" id="KAA5547240.1"/>
    </source>
</evidence>
<keyword evidence="7 13" id="KW-0547">Nucleotide-binding</keyword>
<dbReference type="Gene3D" id="3.30.70.380">
    <property type="entry name" value="Ferrodoxin-fold anticodon-binding domain"/>
    <property type="match status" value="1"/>
</dbReference>
<dbReference type="Pfam" id="PF17759">
    <property type="entry name" value="tRNA_synthFbeta"/>
    <property type="match status" value="1"/>
</dbReference>
<dbReference type="SUPFAM" id="SSF56037">
    <property type="entry name" value="PheT/TilS domain"/>
    <property type="match status" value="1"/>
</dbReference>
<feature type="domain" description="FDX-ACB" evidence="14">
    <location>
        <begin position="597"/>
        <end position="691"/>
    </location>
</feature>
<dbReference type="EC" id="6.1.1.20" evidence="13"/>
<dbReference type="InterPro" id="IPR045060">
    <property type="entry name" value="Phe-tRNA-ligase_IIc_bsu"/>
</dbReference>
<name>A0A5M6DM81_9BACT</name>
<dbReference type="SMART" id="SM00896">
    <property type="entry name" value="FDX-ACB"/>
    <property type="match status" value="1"/>
</dbReference>
<dbReference type="InterPro" id="IPR020825">
    <property type="entry name" value="Phe-tRNA_synthase-like_B3/B4"/>
</dbReference>